<evidence type="ECO:0000313" key="2">
    <source>
        <dbReference type="EMBL" id="KAG6589258.1"/>
    </source>
</evidence>
<dbReference type="AlphaFoldDB" id="A0AAV6N0I6"/>
<reference evidence="2 3" key="1">
    <citation type="journal article" date="2021" name="Hortic Res">
        <title>The domestication of Cucurbita argyrosperma as revealed by the genome of its wild relative.</title>
        <authorList>
            <person name="Barrera-Redondo J."/>
            <person name="Sanchez-de la Vega G."/>
            <person name="Aguirre-Liguori J.A."/>
            <person name="Castellanos-Morales G."/>
            <person name="Gutierrez-Guerrero Y.T."/>
            <person name="Aguirre-Dugua X."/>
            <person name="Aguirre-Planter E."/>
            <person name="Tenaillon M.I."/>
            <person name="Lira-Saade R."/>
            <person name="Eguiarte L.E."/>
        </authorList>
    </citation>
    <scope>NUCLEOTIDE SEQUENCE [LARGE SCALE GENOMIC DNA]</scope>
    <source>
        <strain evidence="2">JBR-2021</strain>
    </source>
</reference>
<sequence length="153" mass="17829">MPREMRFRAEMKLRYTESELAETRKWYGKKPNPTGEFSWTWLAKWARKLYGKSPILPESLAGLVAQWARKWYDKSPSSKPNPTGEFSWTGGPMGQKLYDKSPSSKPNPTGEFSWTWLAKWARNGMVKSPSLRSKVNWAYLKSKFLRDMIETAK</sequence>
<organism evidence="2 3">
    <name type="scientific">Cucurbita argyrosperma subsp. sororia</name>
    <dbReference type="NCBI Taxonomy" id="37648"/>
    <lineage>
        <taxon>Eukaryota</taxon>
        <taxon>Viridiplantae</taxon>
        <taxon>Streptophyta</taxon>
        <taxon>Embryophyta</taxon>
        <taxon>Tracheophyta</taxon>
        <taxon>Spermatophyta</taxon>
        <taxon>Magnoliopsida</taxon>
        <taxon>eudicotyledons</taxon>
        <taxon>Gunneridae</taxon>
        <taxon>Pentapetalae</taxon>
        <taxon>rosids</taxon>
        <taxon>fabids</taxon>
        <taxon>Cucurbitales</taxon>
        <taxon>Cucurbitaceae</taxon>
        <taxon>Cucurbiteae</taxon>
        <taxon>Cucurbita</taxon>
    </lineage>
</organism>
<comment type="caution">
    <text evidence="2">The sequence shown here is derived from an EMBL/GenBank/DDBJ whole genome shotgun (WGS) entry which is preliminary data.</text>
</comment>
<evidence type="ECO:0000256" key="1">
    <source>
        <dbReference type="SAM" id="MobiDB-lite"/>
    </source>
</evidence>
<keyword evidence="3" id="KW-1185">Reference proteome</keyword>
<gene>
    <name evidence="2" type="ORF">SDJN03_17823</name>
</gene>
<accession>A0AAV6N0I6</accession>
<feature type="non-terminal residue" evidence="2">
    <location>
        <position position="1"/>
    </location>
</feature>
<evidence type="ECO:0000313" key="3">
    <source>
        <dbReference type="Proteomes" id="UP000685013"/>
    </source>
</evidence>
<feature type="compositionally biased region" description="Polar residues" evidence="1">
    <location>
        <begin position="75"/>
        <end position="86"/>
    </location>
</feature>
<dbReference type="Proteomes" id="UP000685013">
    <property type="component" value="Chromosome 11"/>
</dbReference>
<feature type="region of interest" description="Disordered" evidence="1">
    <location>
        <begin position="73"/>
        <end position="108"/>
    </location>
</feature>
<proteinExistence type="predicted"/>
<name>A0AAV6N0I6_9ROSI</name>
<protein>
    <submittedName>
        <fullName evidence="2">Uncharacterized protein</fullName>
    </submittedName>
</protein>
<dbReference type="EMBL" id="JAGKQH010000011">
    <property type="protein sequence ID" value="KAG6589258.1"/>
    <property type="molecule type" value="Genomic_DNA"/>
</dbReference>